<dbReference type="SUPFAM" id="SSF54001">
    <property type="entry name" value="Cysteine proteinases"/>
    <property type="match status" value="1"/>
</dbReference>
<dbReference type="InterPro" id="IPR025660">
    <property type="entry name" value="Pept_his_AS"/>
</dbReference>
<keyword evidence="2" id="KW-0645">Protease</keyword>
<keyword evidence="6" id="KW-1015">Disulfide bond</keyword>
<dbReference type="AlphaFoldDB" id="A0AAV4A9J6"/>
<evidence type="ECO:0000313" key="11">
    <source>
        <dbReference type="Proteomes" id="UP000735302"/>
    </source>
</evidence>
<dbReference type="EMBL" id="BLXT01003727">
    <property type="protein sequence ID" value="GFO03465.1"/>
    <property type="molecule type" value="Genomic_DNA"/>
</dbReference>
<dbReference type="Proteomes" id="UP000735302">
    <property type="component" value="Unassembled WGS sequence"/>
</dbReference>
<name>A0AAV4A9J6_9GAST</name>
<comment type="similarity">
    <text evidence="1">Belongs to the peptidase C1 family.</text>
</comment>
<dbReference type="InterPro" id="IPR013128">
    <property type="entry name" value="Peptidase_C1A"/>
</dbReference>
<dbReference type="FunFam" id="3.90.70.10:FF:000006">
    <property type="entry name" value="Cathepsin S"/>
    <property type="match status" value="1"/>
</dbReference>
<dbReference type="InterPro" id="IPR038765">
    <property type="entry name" value="Papain-like_cys_pep_sf"/>
</dbReference>
<evidence type="ECO:0000256" key="5">
    <source>
        <dbReference type="ARBA" id="ARBA00023145"/>
    </source>
</evidence>
<dbReference type="InterPro" id="IPR039417">
    <property type="entry name" value="Peptidase_C1A_papain-like"/>
</dbReference>
<dbReference type="InterPro" id="IPR025661">
    <property type="entry name" value="Pept_asp_AS"/>
</dbReference>
<accession>A0AAV4A9J6</accession>
<dbReference type="Gene3D" id="3.90.70.10">
    <property type="entry name" value="Cysteine proteinases"/>
    <property type="match status" value="1"/>
</dbReference>
<dbReference type="CDD" id="cd02248">
    <property type="entry name" value="Peptidase_C1A"/>
    <property type="match status" value="1"/>
</dbReference>
<dbReference type="GO" id="GO:0008234">
    <property type="term" value="F:cysteine-type peptidase activity"/>
    <property type="evidence" value="ECO:0007669"/>
    <property type="project" value="UniProtKB-KW"/>
</dbReference>
<dbReference type="InterPro" id="IPR013201">
    <property type="entry name" value="Prot_inhib_I29"/>
</dbReference>
<keyword evidence="7" id="KW-1133">Transmembrane helix</keyword>
<keyword evidence="7" id="KW-0812">Transmembrane</keyword>
<gene>
    <name evidence="10" type="ORF">PoB_002997000</name>
</gene>
<evidence type="ECO:0000259" key="9">
    <source>
        <dbReference type="SMART" id="SM00848"/>
    </source>
</evidence>
<dbReference type="InterPro" id="IPR000169">
    <property type="entry name" value="Pept_cys_AS"/>
</dbReference>
<evidence type="ECO:0000256" key="4">
    <source>
        <dbReference type="ARBA" id="ARBA00022807"/>
    </source>
</evidence>
<sequence length="406" mass="45623">MITLYMYLQPLESQIHKYLRCATNNQFRHHWTLRKLQFLIHKGFSMYATAVFLLTVGCALASPPYMKYFKIEPSFPAAKPHEVQAPAGAVYKLSYADYKETWENFKIEHNKQYKTEAEEKKRFAVFMENVNFIEYHNWKYHNKKSSFYLDVNHFSDLSNEEFRMLNGLRMNRTAPNRNCQKYVPKTKQVPEQADWREKGYVTPVKDQGQCGSCWSFSTTGSVEGQWYAAKGKLVALSEQQLVDCSGSFGDMGCNGGLMDYAFEYIIAAGGIETEANYPYEAMDDTCRFEKSDVAATISSCADVTPSGSEEALKLAVGNVGPISVAIDASSPEFQSYRGGVFDNPSCSSEQLDHGVLAVGYGSQGGNDYWIVKNSWSAKWGKAGYILMSRNKQNQCGIATAASLPIV</sequence>
<evidence type="ECO:0000256" key="7">
    <source>
        <dbReference type="SAM" id="Phobius"/>
    </source>
</evidence>
<keyword evidence="11" id="KW-1185">Reference proteome</keyword>
<evidence type="ECO:0000256" key="2">
    <source>
        <dbReference type="ARBA" id="ARBA00022670"/>
    </source>
</evidence>
<dbReference type="InterPro" id="IPR000668">
    <property type="entry name" value="Peptidase_C1A_C"/>
</dbReference>
<dbReference type="PROSITE" id="PS00639">
    <property type="entry name" value="THIOL_PROTEASE_HIS"/>
    <property type="match status" value="1"/>
</dbReference>
<dbReference type="PRINTS" id="PR00705">
    <property type="entry name" value="PAPAIN"/>
</dbReference>
<dbReference type="SMART" id="SM00848">
    <property type="entry name" value="Inhibitor_I29"/>
    <property type="match status" value="1"/>
</dbReference>
<feature type="domain" description="Cathepsin propeptide inhibitor" evidence="9">
    <location>
        <begin position="102"/>
        <end position="162"/>
    </location>
</feature>
<dbReference type="Pfam" id="PF08246">
    <property type="entry name" value="Inhibitor_I29"/>
    <property type="match status" value="1"/>
</dbReference>
<evidence type="ECO:0000256" key="6">
    <source>
        <dbReference type="ARBA" id="ARBA00023157"/>
    </source>
</evidence>
<dbReference type="Pfam" id="PF00112">
    <property type="entry name" value="Peptidase_C1"/>
    <property type="match status" value="1"/>
</dbReference>
<proteinExistence type="inferred from homology"/>
<protein>
    <submittedName>
        <fullName evidence="10">Cathepsin-l</fullName>
    </submittedName>
</protein>
<reference evidence="10 11" key="1">
    <citation type="journal article" date="2021" name="Elife">
        <title>Chloroplast acquisition without the gene transfer in kleptoplastic sea slugs, Plakobranchus ocellatus.</title>
        <authorList>
            <person name="Maeda T."/>
            <person name="Takahashi S."/>
            <person name="Yoshida T."/>
            <person name="Shimamura S."/>
            <person name="Takaki Y."/>
            <person name="Nagai Y."/>
            <person name="Toyoda A."/>
            <person name="Suzuki Y."/>
            <person name="Arimoto A."/>
            <person name="Ishii H."/>
            <person name="Satoh N."/>
            <person name="Nishiyama T."/>
            <person name="Hasebe M."/>
            <person name="Maruyama T."/>
            <person name="Minagawa J."/>
            <person name="Obokata J."/>
            <person name="Shigenobu S."/>
        </authorList>
    </citation>
    <scope>NUCLEOTIDE SEQUENCE [LARGE SCALE GENOMIC DNA]</scope>
</reference>
<dbReference type="SMART" id="SM00645">
    <property type="entry name" value="Pept_C1"/>
    <property type="match status" value="1"/>
</dbReference>
<evidence type="ECO:0000256" key="3">
    <source>
        <dbReference type="ARBA" id="ARBA00022801"/>
    </source>
</evidence>
<keyword evidence="3" id="KW-0378">Hydrolase</keyword>
<keyword evidence="5" id="KW-0865">Zymogen</keyword>
<dbReference type="PANTHER" id="PTHR12411">
    <property type="entry name" value="CYSTEINE PROTEASE FAMILY C1-RELATED"/>
    <property type="match status" value="1"/>
</dbReference>
<keyword evidence="7" id="KW-0472">Membrane</keyword>
<dbReference type="PROSITE" id="PS00139">
    <property type="entry name" value="THIOL_PROTEASE_CYS"/>
    <property type="match status" value="1"/>
</dbReference>
<organism evidence="10 11">
    <name type="scientific">Plakobranchus ocellatus</name>
    <dbReference type="NCBI Taxonomy" id="259542"/>
    <lineage>
        <taxon>Eukaryota</taxon>
        <taxon>Metazoa</taxon>
        <taxon>Spiralia</taxon>
        <taxon>Lophotrochozoa</taxon>
        <taxon>Mollusca</taxon>
        <taxon>Gastropoda</taxon>
        <taxon>Heterobranchia</taxon>
        <taxon>Euthyneura</taxon>
        <taxon>Panpulmonata</taxon>
        <taxon>Sacoglossa</taxon>
        <taxon>Placobranchoidea</taxon>
        <taxon>Plakobranchidae</taxon>
        <taxon>Plakobranchus</taxon>
    </lineage>
</organism>
<feature type="domain" description="Peptidase C1A papain C-terminal" evidence="8">
    <location>
        <begin position="189"/>
        <end position="405"/>
    </location>
</feature>
<feature type="transmembrane region" description="Helical" evidence="7">
    <location>
        <begin position="44"/>
        <end position="66"/>
    </location>
</feature>
<evidence type="ECO:0000313" key="10">
    <source>
        <dbReference type="EMBL" id="GFO03465.1"/>
    </source>
</evidence>
<evidence type="ECO:0000259" key="8">
    <source>
        <dbReference type="SMART" id="SM00645"/>
    </source>
</evidence>
<evidence type="ECO:0000256" key="1">
    <source>
        <dbReference type="ARBA" id="ARBA00008455"/>
    </source>
</evidence>
<dbReference type="PROSITE" id="PS00640">
    <property type="entry name" value="THIOL_PROTEASE_ASN"/>
    <property type="match status" value="1"/>
</dbReference>
<dbReference type="GO" id="GO:0006508">
    <property type="term" value="P:proteolysis"/>
    <property type="evidence" value="ECO:0007669"/>
    <property type="project" value="UniProtKB-KW"/>
</dbReference>
<keyword evidence="4" id="KW-0788">Thiol protease</keyword>
<comment type="caution">
    <text evidence="10">The sequence shown here is derived from an EMBL/GenBank/DDBJ whole genome shotgun (WGS) entry which is preliminary data.</text>
</comment>